<protein>
    <submittedName>
        <fullName evidence="1">Uncharacterized protein</fullName>
    </submittedName>
</protein>
<accession>A0A409XMW9</accession>
<dbReference type="InParanoid" id="A0A409XMW9"/>
<gene>
    <name evidence="1" type="ORF">CVT25_008780</name>
</gene>
<dbReference type="EMBL" id="NHYD01001079">
    <property type="protein sequence ID" value="PPQ92155.1"/>
    <property type="molecule type" value="Genomic_DNA"/>
</dbReference>
<dbReference type="PANTHER" id="PTHR34706">
    <property type="entry name" value="SLR1338 PROTEIN"/>
    <property type="match status" value="1"/>
</dbReference>
<keyword evidence="2" id="KW-1185">Reference proteome</keyword>
<dbReference type="Gene3D" id="1.25.40.20">
    <property type="entry name" value="Ankyrin repeat-containing domain"/>
    <property type="match status" value="1"/>
</dbReference>
<dbReference type="OrthoDB" id="2142040at2759"/>
<organism evidence="1 2">
    <name type="scientific">Psilocybe cyanescens</name>
    <dbReference type="NCBI Taxonomy" id="93625"/>
    <lineage>
        <taxon>Eukaryota</taxon>
        <taxon>Fungi</taxon>
        <taxon>Dikarya</taxon>
        <taxon>Basidiomycota</taxon>
        <taxon>Agaricomycotina</taxon>
        <taxon>Agaricomycetes</taxon>
        <taxon>Agaricomycetidae</taxon>
        <taxon>Agaricales</taxon>
        <taxon>Agaricineae</taxon>
        <taxon>Strophariaceae</taxon>
        <taxon>Psilocybe</taxon>
    </lineage>
</organism>
<dbReference type="InterPro" id="IPR002110">
    <property type="entry name" value="Ankyrin_rpt"/>
</dbReference>
<dbReference type="InterPro" id="IPR036465">
    <property type="entry name" value="vWFA_dom_sf"/>
</dbReference>
<evidence type="ECO:0000313" key="1">
    <source>
        <dbReference type="EMBL" id="PPQ92155.1"/>
    </source>
</evidence>
<dbReference type="SUPFAM" id="SSF48403">
    <property type="entry name" value="Ankyrin repeat"/>
    <property type="match status" value="1"/>
</dbReference>
<dbReference type="Pfam" id="PF00023">
    <property type="entry name" value="Ank"/>
    <property type="match status" value="1"/>
</dbReference>
<dbReference type="InterPro" id="IPR036770">
    <property type="entry name" value="Ankyrin_rpt-contain_sf"/>
</dbReference>
<dbReference type="STRING" id="93625.A0A409XMW9"/>
<dbReference type="PANTHER" id="PTHR34706:SF3">
    <property type="entry name" value="ANKYRIN REPEAT PROTEIN (AFU_ORTHOLOGUE AFUA_7G06200)"/>
    <property type="match status" value="1"/>
</dbReference>
<dbReference type="SMART" id="SM00248">
    <property type="entry name" value="ANK"/>
    <property type="match status" value="3"/>
</dbReference>
<dbReference type="Proteomes" id="UP000283269">
    <property type="component" value="Unassembled WGS sequence"/>
</dbReference>
<dbReference type="AlphaFoldDB" id="A0A409XMW9"/>
<sequence>MSFHDEAHEGTLRRQDQFPRDLSGINDIGGKLQLTPLCGACVGGHLHTVKLLLANNANPDASSDGFTPLFYLTDFQCTAPSTVRCAIIRELLAGKSGTKADLDSPCDDEQNTPLMNAIVQLKDEAVIKQLVECGASTTHKHPVTQKSAQDLAEEHDMSHCLRLKADFEMMWGKLVDLVVSFVLLVVAYANNKTMTNLVDGVVKRYYNISVKEADVSKDRQKEVEPKSIEQFQSLLNDEVKKDKKFERFFAPDDPFLSKLASKANALISDDTTDLGKPENIKHLTRLSLYEPYIYCDDSGSMRYENRYDYQVELVKRIARIATKIVPDDMVGVKLRFINNPFASEVSAQDIENEMKNIKPSGQTNIGTNLRKKILEPFVYQKIAKPLVAGEEFPFRRPILVCIITDGTPEPEGRNTLRDVIIECKKKLEEKKYDPTAVMFVISQIGTSQQAADFIDGLRKEDDIRDVIYCTVGQLDAQFKELKDNERGLESRLLHILTKPIMERHAE</sequence>
<proteinExistence type="predicted"/>
<comment type="caution">
    <text evidence="1">The sequence shown here is derived from an EMBL/GenBank/DDBJ whole genome shotgun (WGS) entry which is preliminary data.</text>
</comment>
<name>A0A409XMW9_PSICY</name>
<dbReference type="SUPFAM" id="SSF53300">
    <property type="entry name" value="vWA-like"/>
    <property type="match status" value="1"/>
</dbReference>
<evidence type="ECO:0000313" key="2">
    <source>
        <dbReference type="Proteomes" id="UP000283269"/>
    </source>
</evidence>
<reference evidence="1 2" key="1">
    <citation type="journal article" date="2018" name="Evol. Lett.">
        <title>Horizontal gene cluster transfer increased hallucinogenic mushroom diversity.</title>
        <authorList>
            <person name="Reynolds H.T."/>
            <person name="Vijayakumar V."/>
            <person name="Gluck-Thaler E."/>
            <person name="Korotkin H.B."/>
            <person name="Matheny P.B."/>
            <person name="Slot J.C."/>
        </authorList>
    </citation>
    <scope>NUCLEOTIDE SEQUENCE [LARGE SCALE GENOMIC DNA]</scope>
    <source>
        <strain evidence="1 2">2631</strain>
    </source>
</reference>